<dbReference type="AlphaFoldDB" id="A0A8S8X957"/>
<dbReference type="PANTHER" id="PTHR12725:SF117">
    <property type="entry name" value="HALOACID DEHALOGENASE-LIKE HYDROLASE"/>
    <property type="match status" value="1"/>
</dbReference>
<gene>
    <name evidence="1" type="ORF">TMPK1_22600</name>
</gene>
<evidence type="ECO:0000313" key="1">
    <source>
        <dbReference type="EMBL" id="GIL40023.1"/>
    </source>
</evidence>
<comment type="caution">
    <text evidence="1">The sequence shown here is derived from an EMBL/GenBank/DDBJ whole genome shotgun (WGS) entry which is preliminary data.</text>
</comment>
<dbReference type="SFLD" id="SFLDS00003">
    <property type="entry name" value="Haloacid_Dehalogenase"/>
    <property type="match status" value="1"/>
</dbReference>
<dbReference type="SFLD" id="SFLDG01129">
    <property type="entry name" value="C1.5:_HAD__Beta-PGM__Phosphata"/>
    <property type="match status" value="1"/>
</dbReference>
<dbReference type="Gene3D" id="3.40.50.1000">
    <property type="entry name" value="HAD superfamily/HAD-like"/>
    <property type="match status" value="1"/>
</dbReference>
<sequence length="223" mass="24979">MTNALKNIDSWIFDLDNTLYPADSDLFPQVSVRMTRWIMDRFQLSEAEAIEKRGAYYKKYGTTLRGLMLHDDVNPDDFLGYVHDIDLTSLGPNPRLGALIEKLPGRRLVYTNGSRTHASRILAKLGIDKHFVEIFDIIAADYVPKPDPRPYLTLTQRFGIDPARACMVEDLAVNLEPAKAMGMTTVWLEGSIGVDGARPRGPFVDYTITNLTDWLESVVGATG</sequence>
<accession>A0A8S8X957</accession>
<dbReference type="SUPFAM" id="SSF56784">
    <property type="entry name" value="HAD-like"/>
    <property type="match status" value="1"/>
</dbReference>
<dbReference type="Pfam" id="PF00702">
    <property type="entry name" value="Hydrolase"/>
    <property type="match status" value="1"/>
</dbReference>
<dbReference type="EMBL" id="BOPV01000001">
    <property type="protein sequence ID" value="GIL40023.1"/>
    <property type="molecule type" value="Genomic_DNA"/>
</dbReference>
<evidence type="ECO:0000313" key="2">
    <source>
        <dbReference type="Proteomes" id="UP000681075"/>
    </source>
</evidence>
<dbReference type="InterPro" id="IPR010237">
    <property type="entry name" value="Pyr-5-nucltdase"/>
</dbReference>
<dbReference type="NCBIfam" id="TIGR01509">
    <property type="entry name" value="HAD-SF-IA-v3"/>
    <property type="match status" value="1"/>
</dbReference>
<protein>
    <submittedName>
        <fullName evidence="1">Pyrimidine 5'-nucleotidase</fullName>
    </submittedName>
</protein>
<name>A0A8S8X957_9PROT</name>
<dbReference type="PANTHER" id="PTHR12725">
    <property type="entry name" value="HALOACID DEHALOGENASE-LIKE HYDROLASE"/>
    <property type="match status" value="1"/>
</dbReference>
<dbReference type="Gene3D" id="1.10.150.450">
    <property type="match status" value="1"/>
</dbReference>
<dbReference type="InterPro" id="IPR006439">
    <property type="entry name" value="HAD-SF_hydro_IA"/>
</dbReference>
<dbReference type="Proteomes" id="UP000681075">
    <property type="component" value="Unassembled WGS sequence"/>
</dbReference>
<dbReference type="NCBIfam" id="TIGR01993">
    <property type="entry name" value="Pyr-5-nucltdase"/>
    <property type="match status" value="1"/>
</dbReference>
<reference evidence="1" key="1">
    <citation type="submission" date="2021-02" db="EMBL/GenBank/DDBJ databases">
        <title>Genome sequence of Rhodospirillales sp. strain TMPK1 isolated from soil.</title>
        <authorList>
            <person name="Nakai R."/>
            <person name="Kusada H."/>
            <person name="Tamaki H."/>
        </authorList>
    </citation>
    <scope>NUCLEOTIDE SEQUENCE</scope>
    <source>
        <strain evidence="1">TMPK1</strain>
    </source>
</reference>
<organism evidence="1 2">
    <name type="scientific">Roseiterribacter gracilis</name>
    <dbReference type="NCBI Taxonomy" id="2812848"/>
    <lineage>
        <taxon>Bacteria</taxon>
        <taxon>Pseudomonadati</taxon>
        <taxon>Pseudomonadota</taxon>
        <taxon>Alphaproteobacteria</taxon>
        <taxon>Rhodospirillales</taxon>
        <taxon>Roseiterribacteraceae</taxon>
        <taxon>Roseiterribacter</taxon>
    </lineage>
</organism>
<keyword evidence="2" id="KW-1185">Reference proteome</keyword>
<dbReference type="InterPro" id="IPR036412">
    <property type="entry name" value="HAD-like_sf"/>
</dbReference>
<proteinExistence type="predicted"/>
<dbReference type="RefSeq" id="WP_420243134.1">
    <property type="nucleotide sequence ID" value="NZ_BOPV01000001.1"/>
</dbReference>
<dbReference type="SFLD" id="SFLDG01132">
    <property type="entry name" value="C1.5.3:_5'-Nucleotidase_Like"/>
    <property type="match status" value="1"/>
</dbReference>
<dbReference type="InterPro" id="IPR023214">
    <property type="entry name" value="HAD_sf"/>
</dbReference>